<dbReference type="EMBL" id="CP036262">
    <property type="protein sequence ID" value="QDS96371.1"/>
    <property type="molecule type" value="Genomic_DNA"/>
</dbReference>
<dbReference type="Pfam" id="PF11984">
    <property type="entry name" value="DUF3485"/>
    <property type="match status" value="1"/>
</dbReference>
<keyword evidence="5" id="KW-1185">Reference proteome</keyword>
<evidence type="ECO:0000256" key="1">
    <source>
        <dbReference type="SAM" id="MobiDB-lite"/>
    </source>
</evidence>
<dbReference type="Proteomes" id="UP000320672">
    <property type="component" value="Chromosome"/>
</dbReference>
<accession>A0A517MNC1</accession>
<keyword evidence="2" id="KW-0812">Transmembrane</keyword>
<keyword evidence="2" id="KW-1133">Transmembrane helix</keyword>
<evidence type="ECO:0000256" key="2">
    <source>
        <dbReference type="SAM" id="Phobius"/>
    </source>
</evidence>
<protein>
    <recommendedName>
        <fullName evidence="3">Methanolan biosynthesis EpsI domain-containing protein</fullName>
    </recommendedName>
</protein>
<sequence length="229" mass="25328">MTTDTNPIENENKNAPATDPGPRFGSRRKALIVVVGAILISGIVHGYLDGRWVDQVDVQALGSELNQLPEKCGDWELVAETDLESNAADLLQCYGSTVREYVQPATGQRVNLAVLFGPRGPIAVHTPEVCYSSKGTEPAGDRVQAAIAGSDRFWKTQFKQRGANQNHLEVWYGWSDGGAWQAVDYPRVWMTDRLYKIQVASALNQETGESPINDFLQDFLPELKSKMHP</sequence>
<evidence type="ECO:0000259" key="3">
    <source>
        <dbReference type="Pfam" id="PF11984"/>
    </source>
</evidence>
<evidence type="ECO:0000313" key="4">
    <source>
        <dbReference type="EMBL" id="QDS96371.1"/>
    </source>
</evidence>
<proteinExistence type="predicted"/>
<keyword evidence="2" id="KW-0472">Membrane</keyword>
<evidence type="ECO:0000313" key="5">
    <source>
        <dbReference type="Proteomes" id="UP000320672"/>
    </source>
</evidence>
<dbReference type="KEGG" id="rml:FF011L_51790"/>
<dbReference type="InterPro" id="IPR014263">
    <property type="entry name" value="Methanolan_biosynth_EpsI"/>
</dbReference>
<name>A0A517MNC1_9BACT</name>
<dbReference type="AlphaFoldDB" id="A0A517MNC1"/>
<gene>
    <name evidence="4" type="ORF">FF011L_51790</name>
</gene>
<feature type="compositionally biased region" description="Polar residues" evidence="1">
    <location>
        <begin position="1"/>
        <end position="15"/>
    </location>
</feature>
<feature type="domain" description="Methanolan biosynthesis EpsI" evidence="3">
    <location>
        <begin position="34"/>
        <end position="185"/>
    </location>
</feature>
<feature type="region of interest" description="Disordered" evidence="1">
    <location>
        <begin position="1"/>
        <end position="22"/>
    </location>
</feature>
<reference evidence="4 5" key="1">
    <citation type="submission" date="2019-02" db="EMBL/GenBank/DDBJ databases">
        <title>Deep-cultivation of Planctomycetes and their phenomic and genomic characterization uncovers novel biology.</title>
        <authorList>
            <person name="Wiegand S."/>
            <person name="Jogler M."/>
            <person name="Boedeker C."/>
            <person name="Pinto D."/>
            <person name="Vollmers J."/>
            <person name="Rivas-Marin E."/>
            <person name="Kohn T."/>
            <person name="Peeters S.H."/>
            <person name="Heuer A."/>
            <person name="Rast P."/>
            <person name="Oberbeckmann S."/>
            <person name="Bunk B."/>
            <person name="Jeske O."/>
            <person name="Meyerdierks A."/>
            <person name="Storesund J.E."/>
            <person name="Kallscheuer N."/>
            <person name="Luecker S."/>
            <person name="Lage O.M."/>
            <person name="Pohl T."/>
            <person name="Merkel B.J."/>
            <person name="Hornburger P."/>
            <person name="Mueller R.-W."/>
            <person name="Bruemmer F."/>
            <person name="Labrenz M."/>
            <person name="Spormann A.M."/>
            <person name="Op den Camp H."/>
            <person name="Overmann J."/>
            <person name="Amann R."/>
            <person name="Jetten M.S.M."/>
            <person name="Mascher T."/>
            <person name="Medema M.H."/>
            <person name="Devos D.P."/>
            <person name="Kaster A.-K."/>
            <person name="Ovreas L."/>
            <person name="Rohde M."/>
            <person name="Galperin M.Y."/>
            <person name="Jogler C."/>
        </authorList>
    </citation>
    <scope>NUCLEOTIDE SEQUENCE [LARGE SCALE GENOMIC DNA]</scope>
    <source>
        <strain evidence="4 5">FF011L</strain>
    </source>
</reference>
<dbReference type="OrthoDB" id="288208at2"/>
<organism evidence="4 5">
    <name type="scientific">Roseimaritima multifibrata</name>
    <dbReference type="NCBI Taxonomy" id="1930274"/>
    <lineage>
        <taxon>Bacteria</taxon>
        <taxon>Pseudomonadati</taxon>
        <taxon>Planctomycetota</taxon>
        <taxon>Planctomycetia</taxon>
        <taxon>Pirellulales</taxon>
        <taxon>Pirellulaceae</taxon>
        <taxon>Roseimaritima</taxon>
    </lineage>
</organism>
<dbReference type="RefSeq" id="WP_145354525.1">
    <property type="nucleotide sequence ID" value="NZ_CP036262.1"/>
</dbReference>
<feature type="transmembrane region" description="Helical" evidence="2">
    <location>
        <begin position="30"/>
        <end position="48"/>
    </location>
</feature>